<comment type="caution">
    <text evidence="1">The sequence shown here is derived from an EMBL/GenBank/DDBJ whole genome shotgun (WGS) entry which is preliminary data.</text>
</comment>
<evidence type="ECO:0000313" key="1">
    <source>
        <dbReference type="EMBL" id="MPN45114.1"/>
    </source>
</evidence>
<proteinExistence type="predicted"/>
<dbReference type="AlphaFoldDB" id="A0A645I9W9"/>
<reference evidence="1" key="1">
    <citation type="submission" date="2019-08" db="EMBL/GenBank/DDBJ databases">
        <authorList>
            <person name="Kucharzyk K."/>
            <person name="Murdoch R.W."/>
            <person name="Higgins S."/>
            <person name="Loffler F."/>
        </authorList>
    </citation>
    <scope>NUCLEOTIDE SEQUENCE</scope>
</reference>
<name>A0A645I9W9_9ZZZZ</name>
<gene>
    <name evidence="1" type="ORF">SDC9_192681</name>
</gene>
<sequence length="70" mass="7595">MELFGGLVEGAGAVKEGSDIVEVMYDLGLYKPNAFEVDKEASILSNGINIGYRIMTFQSDLFLVGYATPE</sequence>
<protein>
    <submittedName>
        <fullName evidence="1">Uncharacterized protein</fullName>
    </submittedName>
</protein>
<dbReference type="EMBL" id="VSSQ01104749">
    <property type="protein sequence ID" value="MPN45114.1"/>
    <property type="molecule type" value="Genomic_DNA"/>
</dbReference>
<accession>A0A645I9W9</accession>
<organism evidence="1">
    <name type="scientific">bioreactor metagenome</name>
    <dbReference type="NCBI Taxonomy" id="1076179"/>
    <lineage>
        <taxon>unclassified sequences</taxon>
        <taxon>metagenomes</taxon>
        <taxon>ecological metagenomes</taxon>
    </lineage>
</organism>